<dbReference type="InterPro" id="IPR009081">
    <property type="entry name" value="PP-bd_ACP"/>
</dbReference>
<dbReference type="RefSeq" id="WP_203990414.1">
    <property type="nucleotide sequence ID" value="NZ_BOPG01000012.1"/>
</dbReference>
<dbReference type="PROSITE" id="PS00455">
    <property type="entry name" value="AMP_BINDING"/>
    <property type="match status" value="1"/>
</dbReference>
<dbReference type="GO" id="GO:0043041">
    <property type="term" value="P:amino acid activation for nonribosomal peptide biosynthetic process"/>
    <property type="evidence" value="ECO:0007669"/>
    <property type="project" value="TreeGrafter"/>
</dbReference>
<protein>
    <recommendedName>
        <fullName evidence="4">Carrier domain-containing protein</fullName>
    </recommendedName>
</protein>
<dbReference type="InterPro" id="IPR020845">
    <property type="entry name" value="AMP-binding_CS"/>
</dbReference>
<dbReference type="PANTHER" id="PTHR45527:SF1">
    <property type="entry name" value="FATTY ACID SYNTHASE"/>
    <property type="match status" value="1"/>
</dbReference>
<dbReference type="NCBIfam" id="TIGR01733">
    <property type="entry name" value="AA-adenyl-dom"/>
    <property type="match status" value="1"/>
</dbReference>
<dbReference type="Pfam" id="PF00501">
    <property type="entry name" value="AMP-binding"/>
    <property type="match status" value="1"/>
</dbReference>
<evidence type="ECO:0000259" key="4">
    <source>
        <dbReference type="PROSITE" id="PS50075"/>
    </source>
</evidence>
<dbReference type="GO" id="GO:0031177">
    <property type="term" value="F:phosphopantetheine binding"/>
    <property type="evidence" value="ECO:0007669"/>
    <property type="project" value="InterPro"/>
</dbReference>
<name>A0A8J3YZB5_9ACTN</name>
<gene>
    <name evidence="5" type="ORF">Vau01_023000</name>
</gene>
<dbReference type="FunFam" id="3.40.50.12780:FF:000012">
    <property type="entry name" value="Non-ribosomal peptide synthetase"/>
    <property type="match status" value="1"/>
</dbReference>
<evidence type="ECO:0000256" key="1">
    <source>
        <dbReference type="ARBA" id="ARBA00022450"/>
    </source>
</evidence>
<dbReference type="Gene3D" id="3.40.50.980">
    <property type="match status" value="2"/>
</dbReference>
<dbReference type="SUPFAM" id="SSF52777">
    <property type="entry name" value="CoA-dependent acyltransferases"/>
    <property type="match status" value="1"/>
</dbReference>
<dbReference type="PROSITE" id="PS50075">
    <property type="entry name" value="CARRIER"/>
    <property type="match status" value="1"/>
</dbReference>
<dbReference type="Gene3D" id="3.30.559.30">
    <property type="entry name" value="Nonribosomal peptide synthetase, condensation domain"/>
    <property type="match status" value="1"/>
</dbReference>
<keyword evidence="2" id="KW-0597">Phosphoprotein</keyword>
<dbReference type="InterPro" id="IPR010071">
    <property type="entry name" value="AA_adenyl_dom"/>
</dbReference>
<evidence type="ECO:0000313" key="6">
    <source>
        <dbReference type="Proteomes" id="UP000612585"/>
    </source>
</evidence>
<evidence type="ECO:0000256" key="3">
    <source>
        <dbReference type="SAM" id="MobiDB-lite"/>
    </source>
</evidence>
<dbReference type="InterPro" id="IPR000873">
    <property type="entry name" value="AMP-dep_synth/lig_dom"/>
</dbReference>
<reference evidence="5" key="1">
    <citation type="submission" date="2021-01" db="EMBL/GenBank/DDBJ databases">
        <title>Whole genome shotgun sequence of Virgisporangium aurantiacum NBRC 16421.</title>
        <authorList>
            <person name="Komaki H."/>
            <person name="Tamura T."/>
        </authorList>
    </citation>
    <scope>NUCLEOTIDE SEQUENCE</scope>
    <source>
        <strain evidence="5">NBRC 16421</strain>
    </source>
</reference>
<keyword evidence="1" id="KW-0596">Phosphopantetheine</keyword>
<accession>A0A8J3YZB5</accession>
<proteinExistence type="predicted"/>
<dbReference type="InterPro" id="IPR025110">
    <property type="entry name" value="AMP-bd_C"/>
</dbReference>
<comment type="caution">
    <text evidence="5">The sequence shown here is derived from an EMBL/GenBank/DDBJ whole genome shotgun (WGS) entry which is preliminary data.</text>
</comment>
<dbReference type="GO" id="GO:0005737">
    <property type="term" value="C:cytoplasm"/>
    <property type="evidence" value="ECO:0007669"/>
    <property type="project" value="TreeGrafter"/>
</dbReference>
<dbReference type="SUPFAM" id="SSF47336">
    <property type="entry name" value="ACP-like"/>
    <property type="match status" value="1"/>
</dbReference>
<feature type="domain" description="Carrier" evidence="4">
    <location>
        <begin position="685"/>
        <end position="759"/>
    </location>
</feature>
<dbReference type="AlphaFoldDB" id="A0A8J3YZB5"/>
<organism evidence="5 6">
    <name type="scientific">Virgisporangium aurantiacum</name>
    <dbReference type="NCBI Taxonomy" id="175570"/>
    <lineage>
        <taxon>Bacteria</taxon>
        <taxon>Bacillati</taxon>
        <taxon>Actinomycetota</taxon>
        <taxon>Actinomycetes</taxon>
        <taxon>Micromonosporales</taxon>
        <taxon>Micromonosporaceae</taxon>
        <taxon>Virgisporangium</taxon>
    </lineage>
</organism>
<evidence type="ECO:0000313" key="5">
    <source>
        <dbReference type="EMBL" id="GIJ54784.1"/>
    </source>
</evidence>
<dbReference type="SMART" id="SM00823">
    <property type="entry name" value="PKS_PP"/>
    <property type="match status" value="1"/>
</dbReference>
<sequence length="759" mass="80160">MSAPAVSPPTVRLPADGRRVPGRAPVPATVRADLGPAVPDPDVVLLAGFVALLARYTGQTVVTVEADDRTVEIPADGTFRDLLETVPTAAGWGSAELRVRSAVHTGRLTVDVDYDTGLFRADTVRRLMRHYATLLAGGLAAPHLPVSRLPLMSGDELTTVLVDWNNTRTVLPLGDGTVHGAFSRQALSRPDAVAVVDAGVPMTFAAVEAAANRLARRLRAGGVTRGTRVGTCLHRSADFLVAVLAVMKAGGAYVPLDPAYPPARLRTMVVDAGCATVLTSADLAPVLAELPVTATVIDGTPYDITDPGPPDGAVGPDDLCYVIYTSGSTGRPKGIALRHGGVLNNLLDLDTRYAVGPGDAVLALSSLSFDMSVYEFLGVTVAGGTVIVPRPDRARNPSHWVELVAAHRVTVWNSAPALLELLVSQAERAGAELTSLRLALLGGDWIPVTLPDRLRAYAPALRFVALGGATEASIHSTLYEVGHPDPDWVSIPYGRPMANQRVYVLDAARQPVPPGVAGELYLAGDGLARGYVGDPALTASRFVPSWTFGPVTGERLYRTGDLARFDADGLLELLGRIDFQVKVRGVRIETGEVEAAVRRHPAVRACAVTATGSTDATRRLVAYVVFRPGTAATCADLRDTAATLLPAGLVPARFVVLDALPLSPNGKVDRRALPAAPPAVVAGGRPRDEWEQRVVDAWQEILGAAGIDRDSDFFALGGDSFAAMRIVQCIDPYLPVTDLFANPTVKRLAARLRERATAA</sequence>
<evidence type="ECO:0000256" key="2">
    <source>
        <dbReference type="ARBA" id="ARBA00022553"/>
    </source>
</evidence>
<dbReference type="Gene3D" id="1.10.1200.10">
    <property type="entry name" value="ACP-like"/>
    <property type="match status" value="1"/>
</dbReference>
<dbReference type="Gene3D" id="2.30.38.10">
    <property type="entry name" value="Luciferase, Domain 3"/>
    <property type="match status" value="1"/>
</dbReference>
<dbReference type="Proteomes" id="UP000612585">
    <property type="component" value="Unassembled WGS sequence"/>
</dbReference>
<dbReference type="PANTHER" id="PTHR45527">
    <property type="entry name" value="NONRIBOSOMAL PEPTIDE SYNTHETASE"/>
    <property type="match status" value="1"/>
</dbReference>
<dbReference type="FunFam" id="3.40.50.980:FF:000001">
    <property type="entry name" value="Non-ribosomal peptide synthetase"/>
    <property type="match status" value="1"/>
</dbReference>
<dbReference type="InterPro" id="IPR036736">
    <property type="entry name" value="ACP-like_sf"/>
</dbReference>
<dbReference type="InterPro" id="IPR045851">
    <property type="entry name" value="AMP-bd_C_sf"/>
</dbReference>
<dbReference type="Pfam" id="PF00550">
    <property type="entry name" value="PP-binding"/>
    <property type="match status" value="1"/>
</dbReference>
<dbReference type="GO" id="GO:0044550">
    <property type="term" value="P:secondary metabolite biosynthetic process"/>
    <property type="evidence" value="ECO:0007669"/>
    <property type="project" value="TreeGrafter"/>
</dbReference>
<keyword evidence="6" id="KW-1185">Reference proteome</keyword>
<dbReference type="Pfam" id="PF13193">
    <property type="entry name" value="AMP-binding_C"/>
    <property type="match status" value="1"/>
</dbReference>
<dbReference type="Gene3D" id="3.30.300.30">
    <property type="match status" value="1"/>
</dbReference>
<feature type="region of interest" description="Disordered" evidence="3">
    <location>
        <begin position="1"/>
        <end position="22"/>
    </location>
</feature>
<dbReference type="SUPFAM" id="SSF56801">
    <property type="entry name" value="Acetyl-CoA synthetase-like"/>
    <property type="match status" value="1"/>
</dbReference>
<dbReference type="EMBL" id="BOPG01000012">
    <property type="protein sequence ID" value="GIJ54784.1"/>
    <property type="molecule type" value="Genomic_DNA"/>
</dbReference>
<dbReference type="InterPro" id="IPR020806">
    <property type="entry name" value="PKS_PP-bd"/>
</dbReference>